<dbReference type="EC" id="2.4.-.-" evidence="5"/>
<dbReference type="Proteomes" id="UP001597420">
    <property type="component" value="Unassembled WGS sequence"/>
</dbReference>
<dbReference type="Pfam" id="PF00535">
    <property type="entry name" value="Glycos_transf_2"/>
    <property type="match status" value="1"/>
</dbReference>
<feature type="domain" description="Glycosyltransferase 2-like" evidence="4">
    <location>
        <begin position="4"/>
        <end position="157"/>
    </location>
</feature>
<evidence type="ECO:0000256" key="1">
    <source>
        <dbReference type="ARBA" id="ARBA00006739"/>
    </source>
</evidence>
<dbReference type="CDD" id="cd04195">
    <property type="entry name" value="GT2_AmsE_like"/>
    <property type="match status" value="1"/>
</dbReference>
<gene>
    <name evidence="5" type="ORF">ACFSAV_04360</name>
</gene>
<reference evidence="6" key="1">
    <citation type="journal article" date="2019" name="Int. J. Syst. Evol. Microbiol.">
        <title>The Global Catalogue of Microorganisms (GCM) 10K type strain sequencing project: providing services to taxonomists for standard genome sequencing and annotation.</title>
        <authorList>
            <consortium name="The Broad Institute Genomics Platform"/>
            <consortium name="The Broad Institute Genome Sequencing Center for Infectious Disease"/>
            <person name="Wu L."/>
            <person name="Ma J."/>
        </authorList>
    </citation>
    <scope>NUCLEOTIDE SEQUENCE [LARGE SCALE GENOMIC DNA]</scope>
    <source>
        <strain evidence="6">CCM 7950</strain>
    </source>
</reference>
<proteinExistence type="inferred from homology"/>
<evidence type="ECO:0000313" key="6">
    <source>
        <dbReference type="Proteomes" id="UP001597420"/>
    </source>
</evidence>
<keyword evidence="3 5" id="KW-0808">Transferase</keyword>
<dbReference type="InterPro" id="IPR029044">
    <property type="entry name" value="Nucleotide-diphossugar_trans"/>
</dbReference>
<comment type="similarity">
    <text evidence="1">Belongs to the glycosyltransferase 2 family.</text>
</comment>
<evidence type="ECO:0000259" key="4">
    <source>
        <dbReference type="Pfam" id="PF00535"/>
    </source>
</evidence>
<dbReference type="PANTHER" id="PTHR43685:SF5">
    <property type="entry name" value="GLYCOSYLTRANSFERASE EPSE-RELATED"/>
    <property type="match status" value="1"/>
</dbReference>
<evidence type="ECO:0000313" key="5">
    <source>
        <dbReference type="EMBL" id="MFD1805613.1"/>
    </source>
</evidence>
<protein>
    <submittedName>
        <fullName evidence="5">Glycosyltransferase</fullName>
        <ecNumber evidence="5">2.4.-.-</ecNumber>
    </submittedName>
</protein>
<sequence length="266" mass="30502">MKFSVLMSLYVKENPQYLRECFVSLQTQTLPATEVVLVFDGPVTTELDNVVQEFLTLLPIKLVKLPQNLGLGKALNEGLLHCSYDWVFRMDTDDICVPTRFEQQMAYIQTHSDTIIVGGQIAEFGQSIKDIVSYRRVPTTHDDIVKFTQQRCPFNHMTVAYQKEAVLACGGYQDLQEDYYLWIKMVATGKKVANLAEVLVYARVGNGMVGRRRGLAQAQAEWRLFQLKHRLKLQSFISGLFTFILRALPRLLPTSLLQIVYQFLRK</sequence>
<dbReference type="InterPro" id="IPR001173">
    <property type="entry name" value="Glyco_trans_2-like"/>
</dbReference>
<dbReference type="SUPFAM" id="SSF53448">
    <property type="entry name" value="Nucleotide-diphospho-sugar transferases"/>
    <property type="match status" value="1"/>
</dbReference>
<evidence type="ECO:0000256" key="3">
    <source>
        <dbReference type="ARBA" id="ARBA00022679"/>
    </source>
</evidence>
<dbReference type="RefSeq" id="WP_379096636.1">
    <property type="nucleotide sequence ID" value="NZ_JBHUFP010000005.1"/>
</dbReference>
<comment type="caution">
    <text evidence="5">The sequence shown here is derived from an EMBL/GenBank/DDBJ whole genome shotgun (WGS) entry which is preliminary data.</text>
</comment>
<keyword evidence="6" id="KW-1185">Reference proteome</keyword>
<dbReference type="InterPro" id="IPR050834">
    <property type="entry name" value="Glycosyltransf_2"/>
</dbReference>
<dbReference type="GO" id="GO:0016757">
    <property type="term" value="F:glycosyltransferase activity"/>
    <property type="evidence" value="ECO:0007669"/>
    <property type="project" value="UniProtKB-KW"/>
</dbReference>
<accession>A0ABW4NSL7</accession>
<evidence type="ECO:0000256" key="2">
    <source>
        <dbReference type="ARBA" id="ARBA00022676"/>
    </source>
</evidence>
<organism evidence="5 6">
    <name type="scientific">Pasteurella oralis</name>
    <dbReference type="NCBI Taxonomy" id="1071947"/>
    <lineage>
        <taxon>Bacteria</taxon>
        <taxon>Pseudomonadati</taxon>
        <taxon>Pseudomonadota</taxon>
        <taxon>Gammaproteobacteria</taxon>
        <taxon>Pasteurellales</taxon>
        <taxon>Pasteurellaceae</taxon>
        <taxon>Pasteurella</taxon>
    </lineage>
</organism>
<dbReference type="EMBL" id="JBHUFP010000005">
    <property type="protein sequence ID" value="MFD1805613.1"/>
    <property type="molecule type" value="Genomic_DNA"/>
</dbReference>
<name>A0ABW4NSL7_9PAST</name>
<keyword evidence="2 5" id="KW-0328">Glycosyltransferase</keyword>
<dbReference type="PANTHER" id="PTHR43685">
    <property type="entry name" value="GLYCOSYLTRANSFERASE"/>
    <property type="match status" value="1"/>
</dbReference>
<dbReference type="Gene3D" id="3.90.550.10">
    <property type="entry name" value="Spore Coat Polysaccharide Biosynthesis Protein SpsA, Chain A"/>
    <property type="match status" value="1"/>
</dbReference>